<name>A0ABV2TLM0_9RHOO</name>
<organism evidence="2 3">
    <name type="scientific">Uliginosibacterium flavum</name>
    <dbReference type="NCBI Taxonomy" id="1396831"/>
    <lineage>
        <taxon>Bacteria</taxon>
        <taxon>Pseudomonadati</taxon>
        <taxon>Pseudomonadota</taxon>
        <taxon>Betaproteobacteria</taxon>
        <taxon>Rhodocyclales</taxon>
        <taxon>Zoogloeaceae</taxon>
        <taxon>Uliginosibacterium</taxon>
    </lineage>
</organism>
<feature type="domain" description="HEPN AbiU2-like" evidence="1">
    <location>
        <begin position="5"/>
        <end position="160"/>
    </location>
</feature>
<sequence length="196" mass="23006">MEYDAARIRESLHSMLMQAEIDFDLWQSMRMARENKNLNLLISSRYLHFYSSAENTFFNSLVAILYALFENRDDTVNFWSLRKTFPPDACPEFVQGVNQKFSEIKIIWKRICVIRNEVVGHQTLKRTKSQSHELSGLTIKDLQDMITLCQDLLFDISGELHNVHMLFNIRGKKYFENLIDDICANLVVKMDLTKDT</sequence>
<accession>A0ABV2TLM0</accession>
<dbReference type="RefSeq" id="WP_354600511.1">
    <property type="nucleotide sequence ID" value="NZ_JBEWZI010000006.1"/>
</dbReference>
<dbReference type="EMBL" id="JBEWZI010000006">
    <property type="protein sequence ID" value="MET7014053.1"/>
    <property type="molecule type" value="Genomic_DNA"/>
</dbReference>
<evidence type="ECO:0000259" key="1">
    <source>
        <dbReference type="Pfam" id="PF18734"/>
    </source>
</evidence>
<evidence type="ECO:0000313" key="2">
    <source>
        <dbReference type="EMBL" id="MET7014053.1"/>
    </source>
</evidence>
<dbReference type="Pfam" id="PF18734">
    <property type="entry name" value="HEPN_AbiU2"/>
    <property type="match status" value="1"/>
</dbReference>
<reference evidence="2 3" key="1">
    <citation type="submission" date="2024-07" db="EMBL/GenBank/DDBJ databases">
        <title>Uliginosibacterium flavum JJ3220;KACC:17644.</title>
        <authorList>
            <person name="Kim M.K."/>
        </authorList>
    </citation>
    <scope>NUCLEOTIDE SEQUENCE [LARGE SCALE GENOMIC DNA]</scope>
    <source>
        <strain evidence="2 3">KACC:17644</strain>
    </source>
</reference>
<dbReference type="Proteomes" id="UP001549691">
    <property type="component" value="Unassembled WGS sequence"/>
</dbReference>
<dbReference type="InterPro" id="IPR040704">
    <property type="entry name" value="HEPN_AbiU2"/>
</dbReference>
<keyword evidence="3" id="KW-1185">Reference proteome</keyword>
<protein>
    <recommendedName>
        <fullName evidence="1">HEPN AbiU2-like domain-containing protein</fullName>
    </recommendedName>
</protein>
<comment type="caution">
    <text evidence="2">The sequence shown here is derived from an EMBL/GenBank/DDBJ whole genome shotgun (WGS) entry which is preliminary data.</text>
</comment>
<evidence type="ECO:0000313" key="3">
    <source>
        <dbReference type="Proteomes" id="UP001549691"/>
    </source>
</evidence>
<proteinExistence type="predicted"/>
<gene>
    <name evidence="2" type="ORF">ABXR19_07610</name>
</gene>